<feature type="DNA-binding region" description="Fork-head" evidence="4">
    <location>
        <begin position="121"/>
        <end position="215"/>
    </location>
</feature>
<evidence type="ECO:0000313" key="7">
    <source>
        <dbReference type="EMBL" id="CAH2985511.1"/>
    </source>
</evidence>
<dbReference type="CDD" id="cd20020">
    <property type="entry name" value="FH_FOXF"/>
    <property type="match status" value="1"/>
</dbReference>
<keyword evidence="8" id="KW-1185">Reference proteome</keyword>
<organism evidence="7 8">
    <name type="scientific">Chilo suppressalis</name>
    <name type="common">Asiatic rice borer moth</name>
    <dbReference type="NCBI Taxonomy" id="168631"/>
    <lineage>
        <taxon>Eukaryota</taxon>
        <taxon>Metazoa</taxon>
        <taxon>Ecdysozoa</taxon>
        <taxon>Arthropoda</taxon>
        <taxon>Hexapoda</taxon>
        <taxon>Insecta</taxon>
        <taxon>Pterygota</taxon>
        <taxon>Neoptera</taxon>
        <taxon>Endopterygota</taxon>
        <taxon>Lepidoptera</taxon>
        <taxon>Glossata</taxon>
        <taxon>Ditrysia</taxon>
        <taxon>Pyraloidea</taxon>
        <taxon>Crambidae</taxon>
        <taxon>Crambinae</taxon>
        <taxon>Chilo</taxon>
    </lineage>
</organism>
<dbReference type="PRINTS" id="PR00053">
    <property type="entry name" value="FORKHEAD"/>
</dbReference>
<dbReference type="Gene3D" id="1.10.10.10">
    <property type="entry name" value="Winged helix-like DNA-binding domain superfamily/Winged helix DNA-binding domain"/>
    <property type="match status" value="1"/>
</dbReference>
<gene>
    <name evidence="7" type="ORF">CHILSU_LOCUS5336</name>
</gene>
<evidence type="ECO:0000256" key="3">
    <source>
        <dbReference type="ARBA" id="ARBA00023242"/>
    </source>
</evidence>
<feature type="compositionally biased region" description="Basic and acidic residues" evidence="5">
    <location>
        <begin position="99"/>
        <end position="120"/>
    </location>
</feature>
<dbReference type="Proteomes" id="UP001153292">
    <property type="component" value="Chromosome 2"/>
</dbReference>
<comment type="subcellular location">
    <subcellularLocation>
        <location evidence="1 4">Nucleus</location>
    </subcellularLocation>
</comment>
<dbReference type="InterPro" id="IPR036390">
    <property type="entry name" value="WH_DNA-bd_sf"/>
</dbReference>
<evidence type="ECO:0000256" key="5">
    <source>
        <dbReference type="SAM" id="MobiDB-lite"/>
    </source>
</evidence>
<evidence type="ECO:0000256" key="2">
    <source>
        <dbReference type="ARBA" id="ARBA00023125"/>
    </source>
</evidence>
<dbReference type="Pfam" id="PF00250">
    <property type="entry name" value="Forkhead"/>
    <property type="match status" value="1"/>
</dbReference>
<dbReference type="PROSITE" id="PS50039">
    <property type="entry name" value="FORK_HEAD_3"/>
    <property type="match status" value="1"/>
</dbReference>
<name>A0ABN8LA72_CHISP</name>
<dbReference type="PANTHER" id="PTHR46262">
    <property type="entry name" value="FORKHEAD BOX PROTEIN BINIOU"/>
    <property type="match status" value="1"/>
</dbReference>
<keyword evidence="3 4" id="KW-0539">Nucleus</keyword>
<sequence length="354" mass="39494">MKGRSGREHARLVRSAILEAELGAPEDMHAFRCQRLYSKQDRSATRRLASKTAVPDATLVFIAERWGWSGAHGARRARCGRQAARTDRPHALRRARARMKIEEQSTDEAARRPPATRRQEKPPYSYIALIVMAIRHSPNKRLTLSEIYAFLQQQFPFFRSSYQGWKNSVRHNLSLNECFVKLPKGLGRPGKGHYWTIDPSSEFMFEEGSFRRRPRGFRRKCQALKPQFGSGGYLCGGGVPTLPPSQASGYELAGSSGAGSSGTTLDYSSCSYPHAAGQQLSYGGDYCTYGSVSEREWPLPYGAVEAGYRPPPTSPPRHDMPDLIPNYQYSVSNDHGRTDGAIPAFHRTYSGTVT</sequence>
<evidence type="ECO:0000313" key="8">
    <source>
        <dbReference type="Proteomes" id="UP001153292"/>
    </source>
</evidence>
<dbReference type="InterPro" id="IPR036388">
    <property type="entry name" value="WH-like_DNA-bd_sf"/>
</dbReference>
<dbReference type="InterPro" id="IPR018122">
    <property type="entry name" value="TF_fork_head_CS_1"/>
</dbReference>
<evidence type="ECO:0000256" key="4">
    <source>
        <dbReference type="PROSITE-ProRule" id="PRU00089"/>
    </source>
</evidence>
<evidence type="ECO:0000259" key="6">
    <source>
        <dbReference type="PROSITE" id="PS50039"/>
    </source>
</evidence>
<reference evidence="7" key="1">
    <citation type="submission" date="2021-12" db="EMBL/GenBank/DDBJ databases">
        <authorList>
            <person name="King R."/>
        </authorList>
    </citation>
    <scope>NUCLEOTIDE SEQUENCE</scope>
</reference>
<proteinExistence type="predicted"/>
<dbReference type="PANTHER" id="PTHR46262:SF2">
    <property type="entry name" value="FORKHEAD BOX PROTEIN BINIOU"/>
    <property type="match status" value="1"/>
</dbReference>
<dbReference type="InterPro" id="IPR001766">
    <property type="entry name" value="Fork_head_dom"/>
</dbReference>
<dbReference type="EMBL" id="OU963895">
    <property type="protein sequence ID" value="CAH2985511.1"/>
    <property type="molecule type" value="Genomic_DNA"/>
</dbReference>
<dbReference type="InterPro" id="IPR051770">
    <property type="entry name" value="Forkhead_box_regulator"/>
</dbReference>
<protein>
    <recommendedName>
        <fullName evidence="6">Fork-head domain-containing protein</fullName>
    </recommendedName>
</protein>
<accession>A0ABN8LA72</accession>
<dbReference type="InterPro" id="IPR030456">
    <property type="entry name" value="TF_fork_head_CS_2"/>
</dbReference>
<dbReference type="SUPFAM" id="SSF46785">
    <property type="entry name" value="Winged helix' DNA-binding domain"/>
    <property type="match status" value="1"/>
</dbReference>
<keyword evidence="2 4" id="KW-0238">DNA-binding</keyword>
<dbReference type="PROSITE" id="PS00658">
    <property type="entry name" value="FORK_HEAD_2"/>
    <property type="match status" value="1"/>
</dbReference>
<feature type="region of interest" description="Disordered" evidence="5">
    <location>
        <begin position="97"/>
        <end position="120"/>
    </location>
</feature>
<dbReference type="PROSITE" id="PS00657">
    <property type="entry name" value="FORK_HEAD_1"/>
    <property type="match status" value="1"/>
</dbReference>
<dbReference type="SMART" id="SM00339">
    <property type="entry name" value="FH"/>
    <property type="match status" value="1"/>
</dbReference>
<evidence type="ECO:0000256" key="1">
    <source>
        <dbReference type="ARBA" id="ARBA00004123"/>
    </source>
</evidence>
<feature type="domain" description="Fork-head" evidence="6">
    <location>
        <begin position="121"/>
        <end position="215"/>
    </location>
</feature>